<dbReference type="Proteomes" id="UP000011083">
    <property type="component" value="Unassembled WGS sequence"/>
</dbReference>
<sequence length="241" mass="26684">MAEQQEQKAPVWLPLESNPDVLTKLAHGLGASPEWSFTDIWGLDDEVLDAQTPMFTAPVIALLFLFPSKEDAEARKLPADESAAIPVYFLRQVRSLGNACGTIGVIHSLANLAKSGFPILGSGALQNFIDKTKDKTPEERGDLLAFDEEIRKIHDGFAQQGQTEAPGEGDRVDFHFISFLNVDNHVWSLDGMRAQPTDRGATSQETFLKDCAKIIKSEWLEKNKEEKLFSVIALTQLSEDD</sequence>
<evidence type="ECO:0000256" key="2">
    <source>
        <dbReference type="ARBA" id="ARBA00009326"/>
    </source>
</evidence>
<proteinExistence type="inferred from homology"/>
<dbReference type="Pfam" id="PF01088">
    <property type="entry name" value="Peptidase_C12"/>
    <property type="match status" value="1"/>
</dbReference>
<dbReference type="InterPro" id="IPR001578">
    <property type="entry name" value="Peptidase_C12_UCH"/>
</dbReference>
<evidence type="ECO:0000256" key="4">
    <source>
        <dbReference type="ARBA" id="ARBA00022786"/>
    </source>
</evidence>
<evidence type="ECO:0000256" key="1">
    <source>
        <dbReference type="ARBA" id="ARBA00000707"/>
    </source>
</evidence>
<evidence type="ECO:0000256" key="5">
    <source>
        <dbReference type="ARBA" id="ARBA00022801"/>
    </source>
</evidence>
<dbReference type="InterPro" id="IPR036959">
    <property type="entry name" value="Peptidase_C12_UCH_sf"/>
</dbReference>
<dbReference type="OrthoDB" id="427186at2759"/>
<evidence type="ECO:0000256" key="8">
    <source>
        <dbReference type="RuleBase" id="RU361215"/>
    </source>
</evidence>
<evidence type="ECO:0000259" key="9">
    <source>
        <dbReference type="PROSITE" id="PS52048"/>
    </source>
</evidence>
<keyword evidence="5 7" id="KW-0378">Hydrolase</keyword>
<gene>
    <name evidence="10" type="ORF">ACA1_378160</name>
</gene>
<dbReference type="VEuPathDB" id="AmoebaDB:ACA1_378160"/>
<dbReference type="EMBL" id="KB008025">
    <property type="protein sequence ID" value="ELR15698.1"/>
    <property type="molecule type" value="Genomic_DNA"/>
</dbReference>
<comment type="similarity">
    <text evidence="2 7 8">Belongs to the peptidase C12 family.</text>
</comment>
<dbReference type="GeneID" id="14916375"/>
<dbReference type="Gene3D" id="3.40.532.10">
    <property type="entry name" value="Peptidase C12, ubiquitin carboxyl-terminal hydrolase"/>
    <property type="match status" value="1"/>
</dbReference>
<feature type="domain" description="UCH catalytic" evidence="9">
    <location>
        <begin position="11"/>
        <end position="236"/>
    </location>
</feature>
<dbReference type="CDD" id="cd09616">
    <property type="entry name" value="Peptidase_C12_UCH_L1_L3"/>
    <property type="match status" value="1"/>
</dbReference>
<dbReference type="FunFam" id="3.40.532.10:FF:000006">
    <property type="entry name" value="Ubiquitin carboxyl-terminal hydrolase"/>
    <property type="match status" value="1"/>
</dbReference>
<feature type="site" description="Important for enzyme activity" evidence="7">
    <location>
        <position position="190"/>
    </location>
</feature>
<feature type="active site" description="Nucleophile" evidence="7">
    <location>
        <position position="100"/>
    </location>
</feature>
<dbReference type="PANTHER" id="PTHR10589:SF17">
    <property type="entry name" value="UBIQUITIN CARBOXYL-TERMINAL HYDROLASE"/>
    <property type="match status" value="1"/>
</dbReference>
<dbReference type="PANTHER" id="PTHR10589">
    <property type="entry name" value="UBIQUITIN CARBOXYL-TERMINAL HYDROLASE"/>
    <property type="match status" value="1"/>
</dbReference>
<accession>L8GSX2</accession>
<dbReference type="OMA" id="TCFVQAP"/>
<evidence type="ECO:0000313" key="10">
    <source>
        <dbReference type="EMBL" id="ELR15698.1"/>
    </source>
</evidence>
<dbReference type="KEGG" id="acan:ACA1_378160"/>
<keyword evidence="6 7" id="KW-0788">Thiol protease</keyword>
<evidence type="ECO:0000256" key="7">
    <source>
        <dbReference type="PROSITE-ProRule" id="PRU01393"/>
    </source>
</evidence>
<evidence type="ECO:0000256" key="6">
    <source>
        <dbReference type="ARBA" id="ARBA00022807"/>
    </source>
</evidence>
<dbReference type="GO" id="GO:0006511">
    <property type="term" value="P:ubiquitin-dependent protein catabolic process"/>
    <property type="evidence" value="ECO:0007669"/>
    <property type="project" value="UniProtKB-UniRule"/>
</dbReference>
<feature type="active site" description="Proton donor" evidence="7">
    <location>
        <position position="175"/>
    </location>
</feature>
<comment type="catalytic activity">
    <reaction evidence="1 7 8">
        <text>Thiol-dependent hydrolysis of ester, thioester, amide, peptide and isopeptide bonds formed by the C-terminal Gly of ubiquitin (a 76-residue protein attached to proteins as an intracellular targeting signal).</text>
        <dbReference type="EC" id="3.4.19.12"/>
    </reaction>
</comment>
<keyword evidence="4 7" id="KW-0833">Ubl conjugation pathway</keyword>
<dbReference type="STRING" id="1257118.L8GSX2"/>
<name>L8GSX2_ACACF</name>
<evidence type="ECO:0000313" key="11">
    <source>
        <dbReference type="Proteomes" id="UP000011083"/>
    </source>
</evidence>
<evidence type="ECO:0000256" key="3">
    <source>
        <dbReference type="ARBA" id="ARBA00022670"/>
    </source>
</evidence>
<dbReference type="SUPFAM" id="SSF54001">
    <property type="entry name" value="Cysteine proteinases"/>
    <property type="match status" value="1"/>
</dbReference>
<dbReference type="RefSeq" id="XP_004337711.1">
    <property type="nucleotide sequence ID" value="XM_004337663.1"/>
</dbReference>
<dbReference type="PRINTS" id="PR00707">
    <property type="entry name" value="UBCTHYDRLASE"/>
</dbReference>
<dbReference type="GO" id="GO:0005737">
    <property type="term" value="C:cytoplasm"/>
    <property type="evidence" value="ECO:0007669"/>
    <property type="project" value="TreeGrafter"/>
</dbReference>
<protein>
    <recommendedName>
        <fullName evidence="8">Ubiquitin carboxyl-terminal hydrolase</fullName>
        <ecNumber evidence="8">3.4.19.12</ecNumber>
    </recommendedName>
</protein>
<keyword evidence="3 7" id="KW-0645">Protease</keyword>
<keyword evidence="11" id="KW-1185">Reference proteome</keyword>
<dbReference type="InterPro" id="IPR038765">
    <property type="entry name" value="Papain-like_cys_pep_sf"/>
</dbReference>
<dbReference type="GO" id="GO:0016579">
    <property type="term" value="P:protein deubiquitination"/>
    <property type="evidence" value="ECO:0007669"/>
    <property type="project" value="TreeGrafter"/>
</dbReference>
<organism evidence="10 11">
    <name type="scientific">Acanthamoeba castellanii (strain ATCC 30010 / Neff)</name>
    <dbReference type="NCBI Taxonomy" id="1257118"/>
    <lineage>
        <taxon>Eukaryota</taxon>
        <taxon>Amoebozoa</taxon>
        <taxon>Discosea</taxon>
        <taxon>Longamoebia</taxon>
        <taxon>Centramoebida</taxon>
        <taxon>Acanthamoebidae</taxon>
        <taxon>Acanthamoeba</taxon>
    </lineage>
</organism>
<reference evidence="10 11" key="1">
    <citation type="journal article" date="2013" name="Genome Biol.">
        <title>Genome of Acanthamoeba castellanii highlights extensive lateral gene transfer and early evolution of tyrosine kinase signaling.</title>
        <authorList>
            <person name="Clarke M."/>
            <person name="Lohan A.J."/>
            <person name="Liu B."/>
            <person name="Lagkouvardos I."/>
            <person name="Roy S."/>
            <person name="Zafar N."/>
            <person name="Bertelli C."/>
            <person name="Schilde C."/>
            <person name="Kianianmomeni A."/>
            <person name="Burglin T.R."/>
            <person name="Frech C."/>
            <person name="Turcotte B."/>
            <person name="Kopec K.O."/>
            <person name="Synnott J.M."/>
            <person name="Choo C."/>
            <person name="Paponov I."/>
            <person name="Finkler A."/>
            <person name="Soon Heng Tan C."/>
            <person name="Hutchins A.P."/>
            <person name="Weinmeier T."/>
            <person name="Rattei T."/>
            <person name="Chu J.S."/>
            <person name="Gimenez G."/>
            <person name="Irimia M."/>
            <person name="Rigden D.J."/>
            <person name="Fitzpatrick D.A."/>
            <person name="Lorenzo-Morales J."/>
            <person name="Bateman A."/>
            <person name="Chiu C.H."/>
            <person name="Tang P."/>
            <person name="Hegemann P."/>
            <person name="Fromm H."/>
            <person name="Raoult D."/>
            <person name="Greub G."/>
            <person name="Miranda-Saavedra D."/>
            <person name="Chen N."/>
            <person name="Nash P."/>
            <person name="Ginger M.L."/>
            <person name="Horn M."/>
            <person name="Schaap P."/>
            <person name="Caler L."/>
            <person name="Loftus B."/>
        </authorList>
    </citation>
    <scope>NUCLEOTIDE SEQUENCE [LARGE SCALE GENOMIC DNA]</scope>
    <source>
        <strain evidence="10 11">Neff</strain>
    </source>
</reference>
<dbReference type="EC" id="3.4.19.12" evidence="8"/>
<dbReference type="GO" id="GO:0004843">
    <property type="term" value="F:cysteine-type deubiquitinase activity"/>
    <property type="evidence" value="ECO:0007669"/>
    <property type="project" value="UniProtKB-UniRule"/>
</dbReference>
<dbReference type="AlphaFoldDB" id="L8GSX2"/>
<feature type="site" description="Transition state stabilizer" evidence="7">
    <location>
        <position position="92"/>
    </location>
</feature>
<dbReference type="PROSITE" id="PS52048">
    <property type="entry name" value="UCH_DOMAIN"/>
    <property type="match status" value="1"/>
</dbReference>